<evidence type="ECO:0000313" key="1">
    <source>
        <dbReference type="EMBL" id="TFK18686.1"/>
    </source>
</evidence>
<proteinExistence type="predicted"/>
<dbReference type="SUPFAM" id="SSF52540">
    <property type="entry name" value="P-loop containing nucleoside triphosphate hydrolases"/>
    <property type="match status" value="1"/>
</dbReference>
<dbReference type="InterPro" id="IPR027417">
    <property type="entry name" value="P-loop_NTPase"/>
</dbReference>
<gene>
    <name evidence="1" type="ORF">FA15DRAFT_602865</name>
</gene>
<evidence type="ECO:0000313" key="2">
    <source>
        <dbReference type="Proteomes" id="UP000307440"/>
    </source>
</evidence>
<keyword evidence="2" id="KW-1185">Reference proteome</keyword>
<dbReference type="OrthoDB" id="3208129at2759"/>
<accession>A0A5C3KF37</accession>
<dbReference type="AlphaFoldDB" id="A0A5C3KF37"/>
<name>A0A5C3KF37_COPMA</name>
<sequence>MSLEEALDSVRKLPQDDLQYLFYAKIPVHKAPSQFWDRFRAKKRLSGLRCCLLACVASKSTVVPLEFQLEGMVATVTGQHSVVDIGTGYGKTWCLILPVHHQRWSSHASEV</sequence>
<dbReference type="STRING" id="230819.A0A5C3KF37"/>
<protein>
    <submittedName>
        <fullName evidence="1">Uncharacterized protein</fullName>
    </submittedName>
</protein>
<dbReference type="Proteomes" id="UP000307440">
    <property type="component" value="Unassembled WGS sequence"/>
</dbReference>
<reference evidence="1 2" key="1">
    <citation type="journal article" date="2019" name="Nat. Ecol. Evol.">
        <title>Megaphylogeny resolves global patterns of mushroom evolution.</title>
        <authorList>
            <person name="Varga T."/>
            <person name="Krizsan K."/>
            <person name="Foldi C."/>
            <person name="Dima B."/>
            <person name="Sanchez-Garcia M."/>
            <person name="Sanchez-Ramirez S."/>
            <person name="Szollosi G.J."/>
            <person name="Szarkandi J.G."/>
            <person name="Papp V."/>
            <person name="Albert L."/>
            <person name="Andreopoulos W."/>
            <person name="Angelini C."/>
            <person name="Antonin V."/>
            <person name="Barry K.W."/>
            <person name="Bougher N.L."/>
            <person name="Buchanan P."/>
            <person name="Buyck B."/>
            <person name="Bense V."/>
            <person name="Catcheside P."/>
            <person name="Chovatia M."/>
            <person name="Cooper J."/>
            <person name="Damon W."/>
            <person name="Desjardin D."/>
            <person name="Finy P."/>
            <person name="Geml J."/>
            <person name="Haridas S."/>
            <person name="Hughes K."/>
            <person name="Justo A."/>
            <person name="Karasinski D."/>
            <person name="Kautmanova I."/>
            <person name="Kiss B."/>
            <person name="Kocsube S."/>
            <person name="Kotiranta H."/>
            <person name="LaButti K.M."/>
            <person name="Lechner B.E."/>
            <person name="Liimatainen K."/>
            <person name="Lipzen A."/>
            <person name="Lukacs Z."/>
            <person name="Mihaltcheva S."/>
            <person name="Morgado L.N."/>
            <person name="Niskanen T."/>
            <person name="Noordeloos M.E."/>
            <person name="Ohm R.A."/>
            <person name="Ortiz-Santana B."/>
            <person name="Ovrebo C."/>
            <person name="Racz N."/>
            <person name="Riley R."/>
            <person name="Savchenko A."/>
            <person name="Shiryaev A."/>
            <person name="Soop K."/>
            <person name="Spirin V."/>
            <person name="Szebenyi C."/>
            <person name="Tomsovsky M."/>
            <person name="Tulloss R.E."/>
            <person name="Uehling J."/>
            <person name="Grigoriev I.V."/>
            <person name="Vagvolgyi C."/>
            <person name="Papp T."/>
            <person name="Martin F.M."/>
            <person name="Miettinen O."/>
            <person name="Hibbett D.S."/>
            <person name="Nagy L.G."/>
        </authorList>
    </citation>
    <scope>NUCLEOTIDE SEQUENCE [LARGE SCALE GENOMIC DNA]</scope>
    <source>
        <strain evidence="1 2">CBS 121175</strain>
    </source>
</reference>
<organism evidence="1 2">
    <name type="scientific">Coprinopsis marcescibilis</name>
    <name type="common">Agaric fungus</name>
    <name type="synonym">Psathyrella marcescibilis</name>
    <dbReference type="NCBI Taxonomy" id="230819"/>
    <lineage>
        <taxon>Eukaryota</taxon>
        <taxon>Fungi</taxon>
        <taxon>Dikarya</taxon>
        <taxon>Basidiomycota</taxon>
        <taxon>Agaricomycotina</taxon>
        <taxon>Agaricomycetes</taxon>
        <taxon>Agaricomycetidae</taxon>
        <taxon>Agaricales</taxon>
        <taxon>Agaricineae</taxon>
        <taxon>Psathyrellaceae</taxon>
        <taxon>Coprinopsis</taxon>
    </lineage>
</organism>
<dbReference type="EMBL" id="ML210384">
    <property type="protein sequence ID" value="TFK18686.1"/>
    <property type="molecule type" value="Genomic_DNA"/>
</dbReference>